<reference evidence="1" key="1">
    <citation type="submission" date="2016-10" db="EMBL/GenBank/DDBJ databases">
        <title>Sequence of Gallionella enrichment culture.</title>
        <authorList>
            <person name="Poehlein A."/>
            <person name="Muehling M."/>
            <person name="Daniel R."/>
        </authorList>
    </citation>
    <scope>NUCLEOTIDE SEQUENCE</scope>
</reference>
<accession>A0A1J5PVD1</accession>
<name>A0A1J5PVD1_9ZZZZ</name>
<sequence>MLVRDVAGDRLDQILDRHQPVDPAIFIDHQRKMHPLQPHLRQQVQHRHLRRHHQRLAHDRLQRERLRPADIGEHVLDVDHADHIVQLLPVHRQAGVSVVADQFDRLCQRHIRPHRHDIRARHHHVVGRCFPQPQHIGDQQPLMPVQFRGLTRRLLRVRRLLHQLRDGVAQGMLRLLAPKQIAQPPQQGAPVRAHARFHGLGTPIRCRMRDSAISIRRASPG</sequence>
<gene>
    <name evidence="1" type="ORF">GALL_491480</name>
</gene>
<evidence type="ECO:0000313" key="1">
    <source>
        <dbReference type="EMBL" id="OIQ69251.1"/>
    </source>
</evidence>
<protein>
    <submittedName>
        <fullName evidence="1">Uncharacterized protein</fullName>
    </submittedName>
</protein>
<comment type="caution">
    <text evidence="1">The sequence shown here is derived from an EMBL/GenBank/DDBJ whole genome shotgun (WGS) entry which is preliminary data.</text>
</comment>
<dbReference type="AlphaFoldDB" id="A0A1J5PVD1"/>
<organism evidence="1">
    <name type="scientific">mine drainage metagenome</name>
    <dbReference type="NCBI Taxonomy" id="410659"/>
    <lineage>
        <taxon>unclassified sequences</taxon>
        <taxon>metagenomes</taxon>
        <taxon>ecological metagenomes</taxon>
    </lineage>
</organism>
<proteinExistence type="predicted"/>
<dbReference type="EMBL" id="MLJW01004833">
    <property type="protein sequence ID" value="OIQ69251.1"/>
    <property type="molecule type" value="Genomic_DNA"/>
</dbReference>